<keyword evidence="2" id="KW-1185">Reference proteome</keyword>
<protein>
    <submittedName>
        <fullName evidence="1">Uncharacterized protein</fullName>
    </submittedName>
</protein>
<dbReference type="Proteomes" id="UP001732700">
    <property type="component" value="Chromosome 6C"/>
</dbReference>
<reference evidence="1" key="1">
    <citation type="submission" date="2021-05" db="EMBL/GenBank/DDBJ databases">
        <authorList>
            <person name="Scholz U."/>
            <person name="Mascher M."/>
            <person name="Fiebig A."/>
        </authorList>
    </citation>
    <scope>NUCLEOTIDE SEQUENCE [LARGE SCALE GENOMIC DNA]</scope>
</reference>
<name>A0ACD5ZBT1_AVESA</name>
<accession>A0ACD5ZBT1</accession>
<organism evidence="1 2">
    <name type="scientific">Avena sativa</name>
    <name type="common">Oat</name>
    <dbReference type="NCBI Taxonomy" id="4498"/>
    <lineage>
        <taxon>Eukaryota</taxon>
        <taxon>Viridiplantae</taxon>
        <taxon>Streptophyta</taxon>
        <taxon>Embryophyta</taxon>
        <taxon>Tracheophyta</taxon>
        <taxon>Spermatophyta</taxon>
        <taxon>Magnoliopsida</taxon>
        <taxon>Liliopsida</taxon>
        <taxon>Poales</taxon>
        <taxon>Poaceae</taxon>
        <taxon>BOP clade</taxon>
        <taxon>Pooideae</taxon>
        <taxon>Poodae</taxon>
        <taxon>Poeae</taxon>
        <taxon>Poeae Chloroplast Group 1 (Aveneae type)</taxon>
        <taxon>Aveninae</taxon>
        <taxon>Avena</taxon>
    </lineage>
</organism>
<evidence type="ECO:0000313" key="1">
    <source>
        <dbReference type="EnsemblPlants" id="AVESA.00010b.r2.6CG1140790.1.CDS.1"/>
    </source>
</evidence>
<evidence type="ECO:0000313" key="2">
    <source>
        <dbReference type="Proteomes" id="UP001732700"/>
    </source>
</evidence>
<sequence>MPDRRGAAVLGDLPDDMVIHQILILLPPKDIGRCRVVCKSWRSNTSAAAFVLEHRRRQPSLPIIDGRGRPTSFVVHQDAVAAGASSEQLWPFPTRTRCRKFCCKICLHAACDGFIIVSQGVRFYVCNPTIHRHALLPFPRPQQQPDTIYIDDSFIHGFYQHKSTGEYRVLWSRLANRFTEEATWRYKEKATLHVLTVGDNESRSIQIIAPAFSSPSLKQMFELSYQLSWSSPVHHRGNLHWVLARPNHITGSTGDIIVFDTEAESFRWMSSPAQQQQGMANRVFDMEGTLAFVNYSTPDHTAMEIWLMQDYEAQIWAFKYRIGVSMIEASLALDLTSLRENKRKKQPLDTTVRFFSGMTVLNETELLIGFNDKHVLRCDTHSKFLQTVTIGKRQYCMELTRHRLQGSIVPIPSIEMQVDEFPYSTEHV</sequence>
<dbReference type="EnsemblPlants" id="AVESA.00010b.r2.6CG1140790.1">
    <property type="protein sequence ID" value="AVESA.00010b.r2.6CG1140790.1.CDS.1"/>
    <property type="gene ID" value="AVESA.00010b.r2.6CG1140790"/>
</dbReference>
<proteinExistence type="predicted"/>
<reference evidence="1" key="2">
    <citation type="submission" date="2025-09" db="UniProtKB">
        <authorList>
            <consortium name="EnsemblPlants"/>
        </authorList>
    </citation>
    <scope>IDENTIFICATION</scope>
</reference>